<organism evidence="2 3">
    <name type="scientific">Periconia digitata</name>
    <dbReference type="NCBI Taxonomy" id="1303443"/>
    <lineage>
        <taxon>Eukaryota</taxon>
        <taxon>Fungi</taxon>
        <taxon>Dikarya</taxon>
        <taxon>Ascomycota</taxon>
        <taxon>Pezizomycotina</taxon>
        <taxon>Dothideomycetes</taxon>
        <taxon>Pleosporomycetidae</taxon>
        <taxon>Pleosporales</taxon>
        <taxon>Massarineae</taxon>
        <taxon>Periconiaceae</taxon>
        <taxon>Periconia</taxon>
    </lineage>
</organism>
<evidence type="ECO:0000313" key="2">
    <source>
        <dbReference type="EMBL" id="CAI6330388.1"/>
    </source>
</evidence>
<dbReference type="Proteomes" id="UP001152607">
    <property type="component" value="Unassembled WGS sequence"/>
</dbReference>
<dbReference type="AlphaFoldDB" id="A0A9W4XN61"/>
<protein>
    <submittedName>
        <fullName evidence="2">Uncharacterized protein</fullName>
    </submittedName>
</protein>
<sequence>MANLIRWASMRLADSRIDRRYIDQGNDPEPIAHIDSILEDEISAQDCSEETIELADSLDQPQNRVEMMTNALSTYLRDVNAARQNVTRLGADLHQVNMQIATAQRTIQDHARQLLDPSLSVAHAENPIAKPSPDEFSASDSEEEDHTEAIESANAKVKELQVEKKGIVWAMKTAKQYLKRLETAIQPFLGFVKHISADEQSRPAQQDNDEAENAALPVRLREDMVVEGPSSLRLPIPVSDSEDASEAETHGIDNASYRERPRIHSKHSVYCHSHEKYRTKERNSDNRQIEESETRDCDYSTKDFPPHLKRSGARNRKRKVAEMS</sequence>
<evidence type="ECO:0000313" key="3">
    <source>
        <dbReference type="Proteomes" id="UP001152607"/>
    </source>
</evidence>
<name>A0A9W4XN61_9PLEO</name>
<comment type="caution">
    <text evidence="2">The sequence shown here is derived from an EMBL/GenBank/DDBJ whole genome shotgun (WGS) entry which is preliminary data.</text>
</comment>
<accession>A0A9W4XN61</accession>
<dbReference type="EMBL" id="CAOQHR010000002">
    <property type="protein sequence ID" value="CAI6330388.1"/>
    <property type="molecule type" value="Genomic_DNA"/>
</dbReference>
<feature type="region of interest" description="Disordered" evidence="1">
    <location>
        <begin position="231"/>
        <end position="324"/>
    </location>
</feature>
<feature type="compositionally biased region" description="Basic and acidic residues" evidence="1">
    <location>
        <begin position="247"/>
        <end position="262"/>
    </location>
</feature>
<reference evidence="2" key="1">
    <citation type="submission" date="2023-01" db="EMBL/GenBank/DDBJ databases">
        <authorList>
            <person name="Van Ghelder C."/>
            <person name="Rancurel C."/>
        </authorList>
    </citation>
    <scope>NUCLEOTIDE SEQUENCE</scope>
    <source>
        <strain evidence="2">CNCM I-4278</strain>
    </source>
</reference>
<evidence type="ECO:0000256" key="1">
    <source>
        <dbReference type="SAM" id="MobiDB-lite"/>
    </source>
</evidence>
<feature type="compositionally biased region" description="Basic and acidic residues" evidence="1">
    <location>
        <begin position="272"/>
        <end position="306"/>
    </location>
</feature>
<feature type="compositionally biased region" description="Basic residues" evidence="1">
    <location>
        <begin position="307"/>
        <end position="324"/>
    </location>
</feature>
<gene>
    <name evidence="2" type="ORF">PDIGIT_LOCUS4228</name>
</gene>
<feature type="region of interest" description="Disordered" evidence="1">
    <location>
        <begin position="125"/>
        <end position="149"/>
    </location>
</feature>
<keyword evidence="3" id="KW-1185">Reference proteome</keyword>
<proteinExistence type="predicted"/>